<dbReference type="EMBL" id="CAJPWZ010002762">
    <property type="protein sequence ID" value="CAG2245192.1"/>
    <property type="molecule type" value="Genomic_DNA"/>
</dbReference>
<proteinExistence type="predicted"/>
<reference evidence="1" key="1">
    <citation type="submission" date="2021-03" db="EMBL/GenBank/DDBJ databases">
        <authorList>
            <person name="Bekaert M."/>
        </authorList>
    </citation>
    <scope>NUCLEOTIDE SEQUENCE</scope>
</reference>
<dbReference type="OrthoDB" id="6065871at2759"/>
<accession>A0A8S3UVA0</accession>
<protein>
    <submittedName>
        <fullName evidence="1">Uncharacterized protein</fullName>
    </submittedName>
</protein>
<dbReference type="Proteomes" id="UP000683360">
    <property type="component" value="Unassembled WGS sequence"/>
</dbReference>
<evidence type="ECO:0000313" key="2">
    <source>
        <dbReference type="Proteomes" id="UP000683360"/>
    </source>
</evidence>
<comment type="caution">
    <text evidence="1">The sequence shown here is derived from an EMBL/GenBank/DDBJ whole genome shotgun (WGS) entry which is preliminary data.</text>
</comment>
<gene>
    <name evidence="1" type="ORF">MEDL_57209</name>
</gene>
<dbReference type="AlphaFoldDB" id="A0A8S3UVA0"/>
<name>A0A8S3UVA0_MYTED</name>
<evidence type="ECO:0000313" key="1">
    <source>
        <dbReference type="EMBL" id="CAG2245192.1"/>
    </source>
</evidence>
<sequence length="177" mass="19971">MICLNWKIIAADLKCHFKLNSSEQKEDHSAEDAILNMITWSLYGLNYISVNVLKPILVGNQPSIEDLLKTLEKEYEIFTKEFLGSGKVSICQEDPNGSDVSLFYRPEQYREIADCTVGSCDMKDRNDWIKDLPLTEDQTLVSDIYIVRNGPLKTSSDVEIDFIVLPVANSAEETNSG</sequence>
<keyword evidence="2" id="KW-1185">Reference proteome</keyword>
<organism evidence="1 2">
    <name type="scientific">Mytilus edulis</name>
    <name type="common">Blue mussel</name>
    <dbReference type="NCBI Taxonomy" id="6550"/>
    <lineage>
        <taxon>Eukaryota</taxon>
        <taxon>Metazoa</taxon>
        <taxon>Spiralia</taxon>
        <taxon>Lophotrochozoa</taxon>
        <taxon>Mollusca</taxon>
        <taxon>Bivalvia</taxon>
        <taxon>Autobranchia</taxon>
        <taxon>Pteriomorphia</taxon>
        <taxon>Mytilida</taxon>
        <taxon>Mytiloidea</taxon>
        <taxon>Mytilidae</taxon>
        <taxon>Mytilinae</taxon>
        <taxon>Mytilus</taxon>
    </lineage>
</organism>